<dbReference type="InterPro" id="IPR010310">
    <property type="entry name" value="T7SS_ESAT-6-like"/>
</dbReference>
<dbReference type="Proteomes" id="UP000220005">
    <property type="component" value="Unassembled WGS sequence"/>
</dbReference>
<dbReference type="EMBL" id="NMTY01000012">
    <property type="protein sequence ID" value="PDX81729.1"/>
    <property type="molecule type" value="Genomic_DNA"/>
</dbReference>
<dbReference type="RefSeq" id="WP_097839368.1">
    <property type="nucleotide sequence ID" value="NZ_NMTY01000012.1"/>
</dbReference>
<dbReference type="Pfam" id="PF06013">
    <property type="entry name" value="WXG100"/>
    <property type="match status" value="1"/>
</dbReference>
<dbReference type="Gene3D" id="1.10.287.1060">
    <property type="entry name" value="ESAT-6-like"/>
    <property type="match status" value="1"/>
</dbReference>
<name>A0A2A7ARL3_9FIRM</name>
<evidence type="ECO:0000256" key="1">
    <source>
        <dbReference type="SAM" id="MobiDB-lite"/>
    </source>
</evidence>
<organism evidence="2 3">
    <name type="scientific">Faecalibacterium prausnitzii</name>
    <dbReference type="NCBI Taxonomy" id="853"/>
    <lineage>
        <taxon>Bacteria</taxon>
        <taxon>Bacillati</taxon>
        <taxon>Bacillota</taxon>
        <taxon>Clostridia</taxon>
        <taxon>Eubacteriales</taxon>
        <taxon>Oscillospiraceae</taxon>
        <taxon>Faecalibacterium</taxon>
    </lineage>
</organism>
<comment type="caution">
    <text evidence="2">The sequence shown here is derived from an EMBL/GenBank/DDBJ whole genome shotgun (WGS) entry which is preliminary data.</text>
</comment>
<feature type="region of interest" description="Disordered" evidence="1">
    <location>
        <begin position="98"/>
        <end position="146"/>
    </location>
</feature>
<protein>
    <recommendedName>
        <fullName evidence="4">WXG100 family type VII secretion target</fullName>
    </recommendedName>
</protein>
<dbReference type="SUPFAM" id="SSF140453">
    <property type="entry name" value="EsxAB dimer-like"/>
    <property type="match status" value="1"/>
</dbReference>
<reference evidence="2 3" key="1">
    <citation type="journal article" date="2017" name="Front. Microbiol.">
        <title>New Insights into the Diversity of the Genus Faecalibacterium.</title>
        <authorList>
            <person name="Benevides L."/>
            <person name="Burman S."/>
            <person name="Martin R."/>
            <person name="Robert V."/>
            <person name="Thomas M."/>
            <person name="Miquel S."/>
            <person name="Chain F."/>
            <person name="Sokol H."/>
            <person name="Bermudez-Humaran L.G."/>
            <person name="Morrison M."/>
            <person name="Langella P."/>
            <person name="Azevedo V.A."/>
            <person name="Chatel J.M."/>
            <person name="Soares S."/>
        </authorList>
    </citation>
    <scope>NUCLEOTIDE SEQUENCE [LARGE SCALE GENOMIC DNA]</scope>
    <source>
        <strain evidence="2 3">CNCM I 4575</strain>
    </source>
</reference>
<dbReference type="InterPro" id="IPR036689">
    <property type="entry name" value="ESAT-6-like_sf"/>
</dbReference>
<gene>
    <name evidence="2" type="ORF">CGS58_06545</name>
</gene>
<evidence type="ECO:0000313" key="3">
    <source>
        <dbReference type="Proteomes" id="UP000220005"/>
    </source>
</evidence>
<dbReference type="AlphaFoldDB" id="A0A2A7ARL3"/>
<evidence type="ECO:0008006" key="4">
    <source>
        <dbReference type="Google" id="ProtNLM"/>
    </source>
</evidence>
<feature type="compositionally biased region" description="Gly residues" evidence="1">
    <location>
        <begin position="104"/>
        <end position="116"/>
    </location>
</feature>
<accession>A0A2A7ARL3</accession>
<sequence>MKQIQITPAELRTQAAELNSLRAEYESLFSNLNSVLNRTNDAWSENLSHNFVGKISSTQKSCSSILEALQWGSTAATKSAESFETIDNTLANGLNGNAASDGGSSAGGSNGGGFRGGRIKEGETAPGSSGGGFRDEESTGDTKASWWDKIKEKVNTGKEKISTGVANAVDWTKGAVSTVVNDYKNKGVSWKIVKTAGAVASGIGAVVSAAAAWGVTGGSAGLAAPAAVLVTAHSVNTLTSSFSDIYNCWFGDKEQVGNVNVLKSLDQKVLGETAGSIAYNVGSLTATIASISALVGKVKQAPDLWKAIKGTGKELKEGASNLWGLAGDVVKGNIPLSHLGAQLSLLNMNMENVNDVSKCFGIITTAGKTTKKLADAVAEPIAKAINPDTNYGASFVEKIFGKDSTAAKAYKDVKGAASLFEKENYKTLGDAYKADQLQTGNN</sequence>
<proteinExistence type="predicted"/>
<evidence type="ECO:0000313" key="2">
    <source>
        <dbReference type="EMBL" id="PDX81729.1"/>
    </source>
</evidence>